<name>A0A9Q1FD54_SYNKA</name>
<organism evidence="2 3">
    <name type="scientific">Synaphobranchus kaupii</name>
    <name type="common">Kaup's arrowtooth eel</name>
    <dbReference type="NCBI Taxonomy" id="118154"/>
    <lineage>
        <taxon>Eukaryota</taxon>
        <taxon>Metazoa</taxon>
        <taxon>Chordata</taxon>
        <taxon>Craniata</taxon>
        <taxon>Vertebrata</taxon>
        <taxon>Euteleostomi</taxon>
        <taxon>Actinopterygii</taxon>
        <taxon>Neopterygii</taxon>
        <taxon>Teleostei</taxon>
        <taxon>Anguilliformes</taxon>
        <taxon>Synaphobranchidae</taxon>
        <taxon>Synaphobranchus</taxon>
    </lineage>
</organism>
<accession>A0A9Q1FD54</accession>
<evidence type="ECO:0000313" key="2">
    <source>
        <dbReference type="EMBL" id="KAJ8356052.1"/>
    </source>
</evidence>
<protein>
    <submittedName>
        <fullName evidence="2">Uncharacterized protein</fullName>
    </submittedName>
</protein>
<reference evidence="2" key="1">
    <citation type="journal article" date="2023" name="Science">
        <title>Genome structures resolve the early diversification of teleost fishes.</title>
        <authorList>
            <person name="Parey E."/>
            <person name="Louis A."/>
            <person name="Montfort J."/>
            <person name="Bouchez O."/>
            <person name="Roques C."/>
            <person name="Iampietro C."/>
            <person name="Lluch J."/>
            <person name="Castinel A."/>
            <person name="Donnadieu C."/>
            <person name="Desvignes T."/>
            <person name="Floi Bucao C."/>
            <person name="Jouanno E."/>
            <person name="Wen M."/>
            <person name="Mejri S."/>
            <person name="Dirks R."/>
            <person name="Jansen H."/>
            <person name="Henkel C."/>
            <person name="Chen W.J."/>
            <person name="Zahm M."/>
            <person name="Cabau C."/>
            <person name="Klopp C."/>
            <person name="Thompson A.W."/>
            <person name="Robinson-Rechavi M."/>
            <person name="Braasch I."/>
            <person name="Lecointre G."/>
            <person name="Bobe J."/>
            <person name="Postlethwait J.H."/>
            <person name="Berthelot C."/>
            <person name="Roest Crollius H."/>
            <person name="Guiguen Y."/>
        </authorList>
    </citation>
    <scope>NUCLEOTIDE SEQUENCE</scope>
    <source>
        <strain evidence="2">WJC10195</strain>
    </source>
</reference>
<keyword evidence="3" id="KW-1185">Reference proteome</keyword>
<feature type="region of interest" description="Disordered" evidence="1">
    <location>
        <begin position="63"/>
        <end position="82"/>
    </location>
</feature>
<sequence>MTPAGSSSLESSLGFCPAQLSTSIVSSYSRGLQSARDRARLRDAAEDRSATFGGSYHRRSCAARGGLRRPASRTPLDAALSAPLRPGETTAWTRSSVPGFCRELSYDVRTRARRDRGRSTAQDPVEVTAGRDRTKAAPRRFERVLKCCQ</sequence>
<evidence type="ECO:0000313" key="3">
    <source>
        <dbReference type="Proteomes" id="UP001152622"/>
    </source>
</evidence>
<dbReference type="AlphaFoldDB" id="A0A9Q1FD54"/>
<evidence type="ECO:0000256" key="1">
    <source>
        <dbReference type="SAM" id="MobiDB-lite"/>
    </source>
</evidence>
<comment type="caution">
    <text evidence="2">The sequence shown here is derived from an EMBL/GenBank/DDBJ whole genome shotgun (WGS) entry which is preliminary data.</text>
</comment>
<dbReference type="EMBL" id="JAINUF010000006">
    <property type="protein sequence ID" value="KAJ8356052.1"/>
    <property type="molecule type" value="Genomic_DNA"/>
</dbReference>
<feature type="region of interest" description="Disordered" evidence="1">
    <location>
        <begin position="112"/>
        <end position="134"/>
    </location>
</feature>
<proteinExistence type="predicted"/>
<gene>
    <name evidence="2" type="ORF">SKAU_G00188460</name>
</gene>
<dbReference type="Proteomes" id="UP001152622">
    <property type="component" value="Chromosome 6"/>
</dbReference>